<comment type="caution">
    <text evidence="1">The sequence shown here is derived from an EMBL/GenBank/DDBJ whole genome shotgun (WGS) entry which is preliminary data.</text>
</comment>
<dbReference type="EMBL" id="ADLW01000019">
    <property type="protein sequence ID" value="EGK05059.1"/>
    <property type="molecule type" value="Genomic_DNA"/>
</dbReference>
<dbReference type="eggNOG" id="ENOG5032ZM1">
    <property type="taxonomic scope" value="Bacteria"/>
</dbReference>
<name>F8X4Q3_9BACT</name>
<dbReference type="RefSeq" id="WP_006844579.1">
    <property type="nucleotide sequence ID" value="NZ_AQWJ01000010.1"/>
</dbReference>
<dbReference type="HOGENOM" id="CLU_1213517_0_0_10"/>
<dbReference type="STRING" id="742767.HMPREF9456_03212"/>
<keyword evidence="2" id="KW-1185">Reference proteome</keyword>
<gene>
    <name evidence="1" type="ORF">HMPREF9456_03212</name>
</gene>
<accession>F8X4Q3</accession>
<reference evidence="1 2" key="1">
    <citation type="submission" date="2011-04" db="EMBL/GenBank/DDBJ databases">
        <title>The Genome Sequence of Dysgonomonas mossii DSM 22836.</title>
        <authorList>
            <consortium name="The Broad Institute Genome Sequencing Platform"/>
            <person name="Earl A."/>
            <person name="Ward D."/>
            <person name="Feldgarden M."/>
            <person name="Gevers D."/>
            <person name="Pudlo N."/>
            <person name="Martens E."/>
            <person name="Allen-Vercoe E."/>
            <person name="Young S.K."/>
            <person name="Zeng Q."/>
            <person name="Gargeya S."/>
            <person name="Fitzgerald M."/>
            <person name="Haas B."/>
            <person name="Abouelleil A."/>
            <person name="Alvarado L."/>
            <person name="Arachchi H.M."/>
            <person name="Berlin A."/>
            <person name="Brown A."/>
            <person name="Chapman S.B."/>
            <person name="Chen Z."/>
            <person name="Dunbar C."/>
            <person name="Freedman E."/>
            <person name="Gearin G."/>
            <person name="Gellesch M."/>
            <person name="Goldberg J."/>
            <person name="Griggs A."/>
            <person name="Gujja S."/>
            <person name="Heiman D."/>
            <person name="Howarth C."/>
            <person name="Larson L."/>
            <person name="Lui A."/>
            <person name="MacDonald P.J.P."/>
            <person name="Mehta T."/>
            <person name="Montmayeur A."/>
            <person name="Murphy C."/>
            <person name="Neiman D."/>
            <person name="Pearson M."/>
            <person name="Priest M."/>
            <person name="Roberts A."/>
            <person name="Saif S."/>
            <person name="Shea T."/>
            <person name="Shenoy N."/>
            <person name="Sisk P."/>
            <person name="Stolte C."/>
            <person name="Sykes S."/>
            <person name="Yandava C."/>
            <person name="Wortman J."/>
            <person name="Nusbaum C."/>
            <person name="Birren B."/>
        </authorList>
    </citation>
    <scope>NUCLEOTIDE SEQUENCE [LARGE SCALE GENOMIC DNA]</scope>
    <source>
        <strain evidence="1 2">DSM 22836</strain>
    </source>
</reference>
<sequence length="229" mass="26857">MNEALRNAAYSDKYREECAKFQPLFSEDNREEDETITLPEDYKILKTTYRGKVNGCNLHGNSNVLLDSNGETIHIWNSFDNDAEFHTFIYHRNGNKYLVYRQELYGYTVFDLANNKEFQYYPQCVLDGREYFIWTDVHYNPLNNLLAVSGCIWGAPWSTLIVDFENPMAEPKFQHDIIDCLEGGYDVYDDADFVRWEDLNLVLSCYNIEKNEKEEIIVPPGIYQNTDSN</sequence>
<protein>
    <submittedName>
        <fullName evidence="1">Uncharacterized protein</fullName>
    </submittedName>
</protein>
<organism evidence="1 2">
    <name type="scientific">Dysgonomonas mossii DSM 22836</name>
    <dbReference type="NCBI Taxonomy" id="742767"/>
    <lineage>
        <taxon>Bacteria</taxon>
        <taxon>Pseudomonadati</taxon>
        <taxon>Bacteroidota</taxon>
        <taxon>Bacteroidia</taxon>
        <taxon>Bacteroidales</taxon>
        <taxon>Dysgonomonadaceae</taxon>
        <taxon>Dysgonomonas</taxon>
    </lineage>
</organism>
<evidence type="ECO:0000313" key="1">
    <source>
        <dbReference type="EMBL" id="EGK05059.1"/>
    </source>
</evidence>
<proteinExistence type="predicted"/>
<dbReference type="GeneID" id="78083814"/>
<dbReference type="AlphaFoldDB" id="F8X4Q3"/>
<dbReference type="Proteomes" id="UP000006420">
    <property type="component" value="Unassembled WGS sequence"/>
</dbReference>
<evidence type="ECO:0000313" key="2">
    <source>
        <dbReference type="Proteomes" id="UP000006420"/>
    </source>
</evidence>
<dbReference type="OrthoDB" id="1550463at2"/>